<name>A0ABX9AQ75_9ENTR</name>
<feature type="domain" description="Haemolysin activator HlyB C-terminal" evidence="5">
    <location>
        <begin position="212"/>
        <end position="540"/>
    </location>
</feature>
<keyword evidence="4" id="KW-0732">Signal</keyword>
<dbReference type="InterPro" id="IPR005565">
    <property type="entry name" value="Hemolysn_activator_HlyB_C"/>
</dbReference>
<evidence type="ECO:0000313" key="7">
    <source>
        <dbReference type="EMBL" id="QZN96496.1"/>
    </source>
</evidence>
<keyword evidence="8" id="KW-1185">Reference proteome</keyword>
<keyword evidence="1" id="KW-0472">Membrane</keyword>
<dbReference type="Proteomes" id="UP000825886">
    <property type="component" value="Chromosome"/>
</dbReference>
<dbReference type="RefSeq" id="WP_222159523.1">
    <property type="nucleotide sequence ID" value="NZ_CP081864.1"/>
</dbReference>
<keyword evidence="3" id="KW-0998">Cell outer membrane</keyword>
<dbReference type="Pfam" id="PF08479">
    <property type="entry name" value="POTRA_2"/>
    <property type="match status" value="1"/>
</dbReference>
<gene>
    <name evidence="7" type="ORF">K6K13_03295</name>
</gene>
<evidence type="ECO:0000256" key="1">
    <source>
        <dbReference type="ARBA" id="ARBA00022452"/>
    </source>
</evidence>
<evidence type="ECO:0000313" key="8">
    <source>
        <dbReference type="Proteomes" id="UP000825886"/>
    </source>
</evidence>
<evidence type="ECO:0000256" key="4">
    <source>
        <dbReference type="SAM" id="SignalP"/>
    </source>
</evidence>
<dbReference type="InterPro" id="IPR013686">
    <property type="entry name" value="Polypept-transport_assoc_ShlB"/>
</dbReference>
<feature type="chain" id="PRO_5047035170" evidence="4">
    <location>
        <begin position="33"/>
        <end position="583"/>
    </location>
</feature>
<evidence type="ECO:0000256" key="2">
    <source>
        <dbReference type="ARBA" id="ARBA00022692"/>
    </source>
</evidence>
<dbReference type="Gene3D" id="3.10.20.310">
    <property type="entry name" value="membrane protein fhac"/>
    <property type="match status" value="1"/>
</dbReference>
<keyword evidence="1" id="KW-1134">Transmembrane beta strand</keyword>
<accession>A0ABX9AQ75</accession>
<protein>
    <submittedName>
        <fullName evidence="7">ShlB/FhaC/HecB family hemolysin secretion/activation protein</fullName>
    </submittedName>
</protein>
<dbReference type="PANTHER" id="PTHR34597">
    <property type="entry name" value="SLR1661 PROTEIN"/>
    <property type="match status" value="1"/>
</dbReference>
<dbReference type="PANTHER" id="PTHR34597:SF6">
    <property type="entry name" value="BLR6126 PROTEIN"/>
    <property type="match status" value="1"/>
</dbReference>
<dbReference type="Gene3D" id="2.40.160.50">
    <property type="entry name" value="membrane protein fhac: a member of the omp85/tpsb transporter family"/>
    <property type="match status" value="1"/>
</dbReference>
<reference evidence="7 8" key="1">
    <citation type="submission" date="2021-08" db="EMBL/GenBank/DDBJ databases">
        <title>Culture and genomic analysis of Symbiopectobacterium purcellii sp. nov. gen. nov., isolated from the leafhopper Empoasca decipiens.</title>
        <authorList>
            <person name="Nadal-Jimenez P."/>
            <person name="Siozios S."/>
            <person name="Halliday N."/>
            <person name="Camara M."/>
            <person name="Hurst G.D.D."/>
        </authorList>
    </citation>
    <scope>NUCLEOTIDE SEQUENCE [LARGE SCALE GENOMIC DNA]</scope>
    <source>
        <strain evidence="7 8">SyEd1</strain>
    </source>
</reference>
<evidence type="ECO:0000256" key="3">
    <source>
        <dbReference type="ARBA" id="ARBA00023237"/>
    </source>
</evidence>
<sequence>MRVSSLFSPAFLSPTLLSLCIGIGLNTSAASAAPSAGQLAQPTYAPVQQRDSGRITLPATTGLHAPQGSEQLYVVPSGLIVEGGYPELAQETARIASTLKDKRVSAALLFAAARELEAAYAKAGYLLTRVTLPPQQINDGAPLRVIITDGFIEKIDASAFPITARRRMESMLAPLVGEKRLTRSMLERRLLLAGDTPGVMLKSTLQPGSQPGSTVLIVDGRYNPITGSVSLDNGQSDELGKYSLGVGGELNNITGLGDQLYMRLNGYPRGDDPIMDSEPRSRQFALGLVVPLGTDGFWLNLEGVDSRTKPTSETAVTTRDRYHRFSTRVGYHWLRARDINTSTLMALDIQNEQQNLQLNSLDIPFTQDKLRVLRLTQSFDVTTDYASRFSSSLTASFGIDGLGARKGNADLPMSKDGAKPDFQKLELTMNYSQGLADGKVQLSLAGLAQTAFNNVLPSSEQVAMGGSSWISAFDSGTMSGDSALVGRAEVGLPQPLGAFSWAPTFGNALMPYAFGSLGTVGLSKPTALEQKEVHGSAYGVGLRLSTSQIASPNSAMVSVEYARGKQSGEPDDDRVNLRVLTFF</sequence>
<keyword evidence="2" id="KW-0812">Transmembrane</keyword>
<dbReference type="EMBL" id="CP081864">
    <property type="protein sequence ID" value="QZN96496.1"/>
    <property type="molecule type" value="Genomic_DNA"/>
</dbReference>
<feature type="domain" description="Polypeptide-transport-associated ShlB-type" evidence="6">
    <location>
        <begin position="91"/>
        <end position="148"/>
    </location>
</feature>
<proteinExistence type="predicted"/>
<organism evidence="7 8">
    <name type="scientific">Symbiopectobacterium purcellii</name>
    <dbReference type="NCBI Taxonomy" id="2871826"/>
    <lineage>
        <taxon>Bacteria</taxon>
        <taxon>Pseudomonadati</taxon>
        <taxon>Pseudomonadota</taxon>
        <taxon>Gammaproteobacteria</taxon>
        <taxon>Enterobacterales</taxon>
        <taxon>Enterobacteriaceae</taxon>
    </lineage>
</organism>
<dbReference type="InterPro" id="IPR051544">
    <property type="entry name" value="TPS_OM_transporter"/>
</dbReference>
<dbReference type="Pfam" id="PF03865">
    <property type="entry name" value="ShlB"/>
    <property type="match status" value="1"/>
</dbReference>
<evidence type="ECO:0000259" key="6">
    <source>
        <dbReference type="Pfam" id="PF08479"/>
    </source>
</evidence>
<feature type="signal peptide" evidence="4">
    <location>
        <begin position="1"/>
        <end position="32"/>
    </location>
</feature>
<evidence type="ECO:0000259" key="5">
    <source>
        <dbReference type="Pfam" id="PF03865"/>
    </source>
</evidence>